<feature type="binding site" evidence="5">
    <location>
        <begin position="246"/>
        <end position="252"/>
    </location>
    <ligand>
        <name>S-adenosyl-L-methionine</name>
        <dbReference type="ChEBI" id="CHEBI:59789"/>
    </ligand>
</feature>
<evidence type="ECO:0000256" key="5">
    <source>
        <dbReference type="PROSITE-ProRule" id="PRU01023"/>
    </source>
</evidence>
<dbReference type="PATRIC" id="fig|269796.9.peg.3782"/>
<evidence type="ECO:0000256" key="4">
    <source>
        <dbReference type="ARBA" id="ARBA00022884"/>
    </source>
</evidence>
<dbReference type="SUPFAM" id="SSF53335">
    <property type="entry name" value="S-adenosyl-L-methionine-dependent methyltransferases"/>
    <property type="match status" value="1"/>
</dbReference>
<reference evidence="7 8" key="1">
    <citation type="journal article" date="2011" name="Stand. Genomic Sci.">
        <title>Complete genome sequence of Rhodospirillum rubrum type strain (S1).</title>
        <authorList>
            <person name="Munk A.C."/>
            <person name="Copeland A."/>
            <person name="Lucas S."/>
            <person name="Lapidus A."/>
            <person name="Del Rio T.G."/>
            <person name="Barry K."/>
            <person name="Detter J.C."/>
            <person name="Hammon N."/>
            <person name="Israni S."/>
            <person name="Pitluck S."/>
            <person name="Brettin T."/>
            <person name="Bruce D."/>
            <person name="Han C."/>
            <person name="Tapia R."/>
            <person name="Gilna P."/>
            <person name="Schmutz J."/>
            <person name="Larimer F."/>
            <person name="Land M."/>
            <person name="Kyrpides N.C."/>
            <person name="Mavromatis K."/>
            <person name="Richardson P."/>
            <person name="Rohde M."/>
            <person name="Goker M."/>
            <person name="Klenk H.P."/>
            <person name="Zhang Y."/>
            <person name="Roberts G.P."/>
            <person name="Reslewic S."/>
            <person name="Schwartz D.C."/>
        </authorList>
    </citation>
    <scope>NUCLEOTIDE SEQUENCE [LARGE SCALE GENOMIC DNA]</scope>
    <source>
        <strain evidence="8">ATCC 11170 / ATH 1.1.1 / DSM 467 / LMG 4362 / NCIMB 8255 / S1</strain>
    </source>
</reference>
<dbReference type="Gene3D" id="1.10.940.10">
    <property type="entry name" value="NusB-like"/>
    <property type="match status" value="1"/>
</dbReference>
<dbReference type="PRINTS" id="PR02008">
    <property type="entry name" value="RCMTFAMILY"/>
</dbReference>
<keyword evidence="3 5" id="KW-0949">S-adenosyl-L-methionine</keyword>
<dbReference type="SUPFAM" id="SSF48013">
    <property type="entry name" value="NusB-like"/>
    <property type="match status" value="1"/>
</dbReference>
<keyword evidence="4 5" id="KW-0694">RNA-binding</keyword>
<organism evidence="7 8">
    <name type="scientific">Rhodospirillum rubrum (strain ATCC 11170 / ATH 1.1.1 / DSM 467 / LMG 4362 / NCIMB 8255 / S1)</name>
    <dbReference type="NCBI Taxonomy" id="269796"/>
    <lineage>
        <taxon>Bacteria</taxon>
        <taxon>Pseudomonadati</taxon>
        <taxon>Pseudomonadota</taxon>
        <taxon>Alphaproteobacteria</taxon>
        <taxon>Rhodospirillales</taxon>
        <taxon>Rhodospirillaceae</taxon>
        <taxon>Rhodospirillum</taxon>
    </lineage>
</organism>
<keyword evidence="1 5" id="KW-0489">Methyltransferase</keyword>
<dbReference type="GO" id="GO:0003723">
    <property type="term" value="F:RNA binding"/>
    <property type="evidence" value="ECO:0007669"/>
    <property type="project" value="UniProtKB-UniRule"/>
</dbReference>
<dbReference type="InterPro" id="IPR029063">
    <property type="entry name" value="SAM-dependent_MTases_sf"/>
</dbReference>
<feature type="domain" description="SAM-dependent MTase RsmB/NOP-type" evidence="6">
    <location>
        <begin position="136"/>
        <end position="434"/>
    </location>
</feature>
<dbReference type="InterPro" id="IPR035926">
    <property type="entry name" value="NusB-like_sf"/>
</dbReference>
<dbReference type="Pfam" id="PF01189">
    <property type="entry name" value="Methyltr_RsmB-F"/>
    <property type="match status" value="1"/>
</dbReference>
<dbReference type="PANTHER" id="PTHR22807:SF61">
    <property type="entry name" value="NOL1_NOP2_SUN FAMILY PROTEIN _ ANTITERMINATION NUSB DOMAIN-CONTAINING PROTEIN"/>
    <property type="match status" value="1"/>
</dbReference>
<dbReference type="CDD" id="cd02440">
    <property type="entry name" value="AdoMet_MTases"/>
    <property type="match status" value="1"/>
</dbReference>
<dbReference type="AlphaFoldDB" id="Q2RN41"/>
<dbReference type="STRING" id="269796.Rru_A3660"/>
<evidence type="ECO:0000256" key="3">
    <source>
        <dbReference type="ARBA" id="ARBA00022691"/>
    </source>
</evidence>
<protein>
    <submittedName>
        <fullName evidence="7">tRNA and rRNA cytosine-C5-methylase</fullName>
    </submittedName>
</protein>
<dbReference type="InterPro" id="IPR001678">
    <property type="entry name" value="MeTrfase_RsmB-F_NOP2_dom"/>
</dbReference>
<dbReference type="Gene3D" id="3.40.50.150">
    <property type="entry name" value="Vaccinia Virus protein VP39"/>
    <property type="match status" value="1"/>
</dbReference>
<evidence type="ECO:0000256" key="2">
    <source>
        <dbReference type="ARBA" id="ARBA00022679"/>
    </source>
</evidence>
<keyword evidence="8" id="KW-1185">Reference proteome</keyword>
<sequence length="438" mass="46186">MKDTATATRAAALDLLSAVLDHGRPLDDVFDAATRKLEPRDRAFARLLAATTLRRMGRLEKVIKTFLDRPLPRRAVGAKHILRLGAAQMLFLDTPPHAAVATSVDVARVRRLAPYAGLINAVLRKVADHGAARLAGFDDPLADLPRWLGQSWIAAYGAETAARLAEACGREAPLDLTPRDGDGGALAELVGGLALPGGSVRLPTATAVRELAGFTEGQWWVQDAAAALPVLLAGVPLKGARVVDFCAAPGGKTLQLAAAGAQVWAVDRSATRLARLRENLERTGLGDAVNVVEGDALTFTLTDGQQADVVLVDAPCTATGTFRRHPDAPWLKRPGDAAALAALQDSLLDAAVRLVRPGGVIVYCVCSLQPEEAAPRIEALLARSPEISRKPITAGEGGVSDEMITAEGDVRLFPFHLDAVGGLDGFFIARLVRGDAPR</sequence>
<name>Q2RN41_RHORT</name>
<dbReference type="GO" id="GO:0006355">
    <property type="term" value="P:regulation of DNA-templated transcription"/>
    <property type="evidence" value="ECO:0007669"/>
    <property type="project" value="InterPro"/>
</dbReference>
<dbReference type="InterPro" id="IPR023267">
    <property type="entry name" value="RCMT"/>
</dbReference>
<dbReference type="GO" id="GO:0008173">
    <property type="term" value="F:RNA methyltransferase activity"/>
    <property type="evidence" value="ECO:0007669"/>
    <property type="project" value="InterPro"/>
</dbReference>
<proteinExistence type="inferred from homology"/>
<dbReference type="InterPro" id="IPR049560">
    <property type="entry name" value="MeTrfase_RsmB-F_NOP2_cat"/>
</dbReference>
<evidence type="ECO:0000313" key="7">
    <source>
        <dbReference type="EMBL" id="ABC24454.1"/>
    </source>
</evidence>
<feature type="binding site" evidence="5">
    <location>
        <position position="267"/>
    </location>
    <ligand>
        <name>S-adenosyl-L-methionine</name>
        <dbReference type="ChEBI" id="CHEBI:59789"/>
    </ligand>
</feature>
<comment type="similarity">
    <text evidence="5">Belongs to the class I-like SAM-binding methyltransferase superfamily. RsmB/NOP family.</text>
</comment>
<dbReference type="Proteomes" id="UP000001929">
    <property type="component" value="Chromosome"/>
</dbReference>
<dbReference type="EMBL" id="CP000230">
    <property type="protein sequence ID" value="ABC24454.1"/>
    <property type="molecule type" value="Genomic_DNA"/>
</dbReference>
<dbReference type="PhylomeDB" id="Q2RN41"/>
<evidence type="ECO:0000259" key="6">
    <source>
        <dbReference type="PROSITE" id="PS51686"/>
    </source>
</evidence>
<evidence type="ECO:0000313" key="8">
    <source>
        <dbReference type="Proteomes" id="UP000001929"/>
    </source>
</evidence>
<dbReference type="HOGENOM" id="CLU_005316_0_4_5"/>
<feature type="binding site" evidence="5">
    <location>
        <position position="313"/>
    </location>
    <ligand>
        <name>S-adenosyl-L-methionine</name>
        <dbReference type="ChEBI" id="CHEBI:59789"/>
    </ligand>
</feature>
<feature type="binding site" evidence="5">
    <location>
        <position position="295"/>
    </location>
    <ligand>
        <name>S-adenosyl-L-methionine</name>
        <dbReference type="ChEBI" id="CHEBI:59789"/>
    </ligand>
</feature>
<gene>
    <name evidence="7" type="ordered locus">Rru_A3660</name>
</gene>
<dbReference type="PROSITE" id="PS51686">
    <property type="entry name" value="SAM_MT_RSMB_NOP"/>
    <property type="match status" value="1"/>
</dbReference>
<dbReference type="Pfam" id="PF01029">
    <property type="entry name" value="NusB"/>
    <property type="match status" value="1"/>
</dbReference>
<dbReference type="PANTHER" id="PTHR22807">
    <property type="entry name" value="NOP2 YEAST -RELATED NOL1/NOP2/FMU SUN DOMAIN-CONTAINING"/>
    <property type="match status" value="1"/>
</dbReference>
<dbReference type="KEGG" id="rru:Rru_A3660"/>
<dbReference type="eggNOG" id="COG0144">
    <property type="taxonomic scope" value="Bacteria"/>
</dbReference>
<dbReference type="GO" id="GO:0001510">
    <property type="term" value="P:RNA methylation"/>
    <property type="evidence" value="ECO:0007669"/>
    <property type="project" value="InterPro"/>
</dbReference>
<accession>Q2RN41</accession>
<dbReference type="InterPro" id="IPR006027">
    <property type="entry name" value="NusB_RsmB_TIM44"/>
</dbReference>
<dbReference type="EnsemblBacteria" id="ABC24454">
    <property type="protein sequence ID" value="ABC24454"/>
    <property type="gene ID" value="Rru_A3660"/>
</dbReference>
<keyword evidence="2 5" id="KW-0808">Transferase</keyword>
<feature type="active site" description="Nucleophile" evidence="5">
    <location>
        <position position="366"/>
    </location>
</feature>
<dbReference type="RefSeq" id="WP_011391407.1">
    <property type="nucleotide sequence ID" value="NC_007643.1"/>
</dbReference>
<evidence type="ECO:0000256" key="1">
    <source>
        <dbReference type="ARBA" id="ARBA00022603"/>
    </source>
</evidence>